<keyword evidence="1" id="KW-0175">Coiled coil</keyword>
<organism evidence="4 5">
    <name type="scientific">Salvelinus namaycush</name>
    <name type="common">Lake trout</name>
    <name type="synonym">Salmo namaycush</name>
    <dbReference type="NCBI Taxonomy" id="8040"/>
    <lineage>
        <taxon>Eukaryota</taxon>
        <taxon>Metazoa</taxon>
        <taxon>Chordata</taxon>
        <taxon>Craniata</taxon>
        <taxon>Vertebrata</taxon>
        <taxon>Euteleostomi</taxon>
        <taxon>Actinopterygii</taxon>
        <taxon>Neopterygii</taxon>
        <taxon>Teleostei</taxon>
        <taxon>Protacanthopterygii</taxon>
        <taxon>Salmoniformes</taxon>
        <taxon>Salmonidae</taxon>
        <taxon>Salmoninae</taxon>
        <taxon>Salvelinus</taxon>
    </lineage>
</organism>
<evidence type="ECO:0000256" key="1">
    <source>
        <dbReference type="SAM" id="Coils"/>
    </source>
</evidence>
<keyword evidence="4" id="KW-1185">Reference proteome</keyword>
<dbReference type="PROSITE" id="PS51444">
    <property type="entry name" value="FH2"/>
    <property type="match status" value="1"/>
</dbReference>
<dbReference type="GeneID" id="120052170"/>
<evidence type="ECO:0000256" key="2">
    <source>
        <dbReference type="SAM" id="MobiDB-lite"/>
    </source>
</evidence>
<feature type="region of interest" description="Disordered" evidence="2">
    <location>
        <begin position="739"/>
        <end position="764"/>
    </location>
</feature>
<dbReference type="PANTHER" id="PTHR46345:SF11">
    <property type="entry name" value="FORMIN-J-LIKE"/>
    <property type="match status" value="1"/>
</dbReference>
<feature type="region of interest" description="Disordered" evidence="2">
    <location>
        <begin position="972"/>
        <end position="1242"/>
    </location>
</feature>
<dbReference type="SUPFAM" id="SSF101447">
    <property type="entry name" value="Formin homology 2 domain (FH2 domain)"/>
    <property type="match status" value="1"/>
</dbReference>
<dbReference type="Gene3D" id="1.20.58.2220">
    <property type="entry name" value="Formin, FH2 domain"/>
    <property type="match status" value="1"/>
</dbReference>
<dbReference type="Pfam" id="PF02181">
    <property type="entry name" value="FH2"/>
    <property type="match status" value="1"/>
</dbReference>
<feature type="compositionally biased region" description="Polar residues" evidence="2">
    <location>
        <begin position="853"/>
        <end position="889"/>
    </location>
</feature>
<feature type="compositionally biased region" description="Polar residues" evidence="2">
    <location>
        <begin position="1091"/>
        <end position="1107"/>
    </location>
</feature>
<feature type="compositionally biased region" description="Low complexity" evidence="2">
    <location>
        <begin position="1077"/>
        <end position="1088"/>
    </location>
</feature>
<dbReference type="SMART" id="SM00498">
    <property type="entry name" value="FH2"/>
    <property type="match status" value="1"/>
</dbReference>
<feature type="compositionally biased region" description="Pro residues" evidence="2">
    <location>
        <begin position="73"/>
        <end position="92"/>
    </location>
</feature>
<dbReference type="InterPro" id="IPR042201">
    <property type="entry name" value="FH2_Formin_sf"/>
</dbReference>
<feature type="compositionally biased region" description="Basic and acidic residues" evidence="2">
    <location>
        <begin position="1170"/>
        <end position="1183"/>
    </location>
</feature>
<proteinExistence type="predicted"/>
<feature type="region of interest" description="Disordered" evidence="2">
    <location>
        <begin position="1"/>
        <end position="101"/>
    </location>
</feature>
<sequence>MHVMSSPSLTNETESCSSECSSAATTASTTSTTSTTSDLSPMSGHTPSPSNLPSLFPNEPPLHPTTLAHHYAPPSPPPLPPNAPPPPPPPPTSLSGHGVRKKRRVRSFFWKPIPEEKVRGQPNIWTMAVRCQQQYQIDVRSVEELFGQQEEAQGREGVPATGGCSSARITRSRSFKENKDEISILDSKRGMNVGIFLKQFKKSNLSIVEDIRQGDGKLYRADLLKDLLKLLPESEEVKKLREFKGDSSKLTLADSFMYLLIQVPRFELRIEAMVLRDEFFPSCAVMSREIDVIRVATKELMTCEELHAILHLVLQAGNIMNAGGYAGNAVGFKLSSLLSLADTKANKPGMNLLHFVALEAQKKDEKLLKFPEKLQDIQSASRISVENIELEFSSLYVRTRSLEEKVQSDPELLEQLDPFLQSSTRTLQDLKRRRLDLRKEGNALIDFFCEDKDTFMLDECFRIFQDFCLKFKKAVKDNLERELKETARQRRLRELEEKRFAWNADQQQAAGAGNGGFGRSSSENDVDMLTKEGLLDFLQQRPASPHSPLGRSASARRHRHTVAAMADRELHGYLELFGSGAALPADYANKFNSLPRSGRTLQRRTAPWLVSQDDNRELGNGRQVLATSHRAETEPISPLAMYSSTGFNVNEEPYNNNNNYTTVSEGSYLPRSCHNRNVFQKTPNPGASVTAHMNVSVERHTLVPGIQPFDPPSPNNNTNHMHFVDHEDVVVTDLERERESPKTLILDTPPPCPKSLERGPEPAAWEGKMTSSQFVVGPLQKEEEEDSSTISSTTCDTTLPLDPSVSNKKPVFYILDCTETDCSVALDYSEIESSPLMREGLVPDVKNTDCNNVQGNLQDPSSLSSISNFDSTSTNDQSVSASTNEMSASKSRDERAPSVGSFVTTEEGDTDSWDTAEGRQVGEKAVETYSPKPTHAKTKNVSKVSKNSGVGRGVRMLTTTENQGMRKVVPITKLSRTGSNARRVERPAGSYEGAVPRQPLRDKSTPARGRGEKIGRPPRHSSLPPEETKSQGSAGLSGWAFDLNPRKPSFRKPSAKPLRNLPKPPPEAKMCRSTMRALAAQAQGQVGAPSEASNPETPTHSSKTPSATLPGWARNTVASSSRTTKKELAPALSNPPTPSRSPSLLSRSSSQSQAPARPPAAATTTPPAKEGQHSPRGEEKEKAQGGGLQRVQSVRASSRASTQRSDTPPPPPTRERSRKSSSFSEKSVQSIMSCRTLKPTWK</sequence>
<accession>A0A8U0R7I8</accession>
<feature type="compositionally biased region" description="Low complexity" evidence="2">
    <location>
        <begin position="1140"/>
        <end position="1168"/>
    </location>
</feature>
<dbReference type="PANTHER" id="PTHR46345">
    <property type="entry name" value="INVERTED FORMIN-2"/>
    <property type="match status" value="1"/>
</dbReference>
<dbReference type="Proteomes" id="UP000808372">
    <property type="component" value="Chromosome 8"/>
</dbReference>
<feature type="coiled-coil region" evidence="1">
    <location>
        <begin position="469"/>
        <end position="496"/>
    </location>
</feature>
<evidence type="ECO:0000313" key="5">
    <source>
        <dbReference type="RefSeq" id="XP_038854929.1"/>
    </source>
</evidence>
<feature type="compositionally biased region" description="Polar residues" evidence="2">
    <location>
        <begin position="1"/>
        <end position="11"/>
    </location>
</feature>
<reference evidence="5" key="1">
    <citation type="submission" date="2025-08" db="UniProtKB">
        <authorList>
            <consortium name="RefSeq"/>
        </authorList>
    </citation>
    <scope>IDENTIFICATION</scope>
    <source>
        <tissue evidence="5">White muscle</tissue>
    </source>
</reference>
<name>A0A8U0R7I8_SALNM</name>
<dbReference type="CTD" id="85462"/>
<feature type="compositionally biased region" description="Low complexity" evidence="2">
    <location>
        <begin position="47"/>
        <end position="57"/>
    </location>
</feature>
<evidence type="ECO:0000259" key="3">
    <source>
        <dbReference type="PROSITE" id="PS51444"/>
    </source>
</evidence>
<feature type="compositionally biased region" description="Basic and acidic residues" evidence="2">
    <location>
        <begin position="999"/>
        <end position="1015"/>
    </location>
</feature>
<feature type="compositionally biased region" description="Low complexity" evidence="2">
    <location>
        <begin position="1189"/>
        <end position="1206"/>
    </location>
</feature>
<feature type="compositionally biased region" description="Low complexity" evidence="2">
    <location>
        <begin position="12"/>
        <end position="37"/>
    </location>
</feature>
<evidence type="ECO:0000313" key="4">
    <source>
        <dbReference type="Proteomes" id="UP000808372"/>
    </source>
</evidence>
<dbReference type="AlphaFoldDB" id="A0A8U0R7I8"/>
<feature type="compositionally biased region" description="Basic and acidic residues" evidence="2">
    <location>
        <begin position="916"/>
        <end position="926"/>
    </location>
</feature>
<dbReference type="RefSeq" id="XP_038854929.1">
    <property type="nucleotide sequence ID" value="XM_038999001.1"/>
</dbReference>
<protein>
    <submittedName>
        <fullName evidence="5">FH2 domain-containing protein 1</fullName>
    </submittedName>
</protein>
<feature type="region of interest" description="Disordered" evidence="2">
    <location>
        <begin position="853"/>
        <end position="948"/>
    </location>
</feature>
<dbReference type="KEGG" id="snh:120052170"/>
<gene>
    <name evidence="5" type="primary">fhdc1</name>
</gene>
<feature type="domain" description="FH2" evidence="3">
    <location>
        <begin position="95"/>
        <end position="497"/>
    </location>
</feature>
<dbReference type="InterPro" id="IPR015425">
    <property type="entry name" value="FH2_Formin"/>
</dbReference>